<dbReference type="RefSeq" id="XP_031749600.1">
    <property type="nucleotide sequence ID" value="XM_031893740.1"/>
</dbReference>
<gene>
    <name evidence="3 4" type="primary">LOC116407758</name>
</gene>
<dbReference type="Proteomes" id="UP000008143">
    <property type="component" value="Chromosome 9"/>
</dbReference>
<accession>A0A8J1IXW1</accession>
<evidence type="ECO:0000256" key="1">
    <source>
        <dbReference type="SAM" id="MobiDB-lite"/>
    </source>
</evidence>
<dbReference type="KEGG" id="xtr:116407758"/>
<dbReference type="Xenbase" id="XB-GENE-29093171">
    <property type="gene designation" value="LOC116407758"/>
</dbReference>
<dbReference type="AlphaFoldDB" id="A0A8J1IXW1"/>
<feature type="compositionally biased region" description="Basic and acidic residues" evidence="1">
    <location>
        <begin position="288"/>
        <end position="300"/>
    </location>
</feature>
<evidence type="ECO:0000313" key="4">
    <source>
        <dbReference type="Xenbase" id="XB-GENE-29093171"/>
    </source>
</evidence>
<reference evidence="3" key="1">
    <citation type="submission" date="2025-08" db="UniProtKB">
        <authorList>
            <consortium name="RefSeq"/>
        </authorList>
    </citation>
    <scope>IDENTIFICATION</scope>
    <source>
        <strain evidence="3">Nigerian</strain>
        <tissue evidence="3">Liver and blood</tissue>
    </source>
</reference>
<dbReference type="GeneID" id="116407758"/>
<sequence length="308" mass="34914">MEPEQMKEYIKDFSLDNCPLGNQGYTRVLLQLFGYAGHGKSSFINSCKYVMDDAEYAEYAKVADSIKGPETLMRNSYLLANNVTLVDNRGAAKMDKMEIGEIYLQLGNFLPLDSPVVWQTNFSDMMNKVLASEKQECATDFIVPIFVYSAKAGMLDAEIGEIISCAKKITGLEPTVVVTHGLSIPAAELNKIKDKFRDMGAGSVYPLENYTQEDNMKTRGKHKVILRCLYKSLKNVEFRMKDKLDPIQERIERKGFLITYAHERGVKEARDRGILEERERAIQEARQKAIQEARAKQEKAKKSKCPIS</sequence>
<keyword evidence="2" id="KW-1185">Reference proteome</keyword>
<evidence type="ECO:0000313" key="2">
    <source>
        <dbReference type="Proteomes" id="UP000008143"/>
    </source>
</evidence>
<proteinExistence type="predicted"/>
<evidence type="ECO:0000313" key="3">
    <source>
        <dbReference type="RefSeq" id="XP_031749600.1"/>
    </source>
</evidence>
<organism evidence="2 3">
    <name type="scientific">Xenopus tropicalis</name>
    <name type="common">Western clawed frog</name>
    <name type="synonym">Silurana tropicalis</name>
    <dbReference type="NCBI Taxonomy" id="8364"/>
    <lineage>
        <taxon>Eukaryota</taxon>
        <taxon>Metazoa</taxon>
        <taxon>Chordata</taxon>
        <taxon>Craniata</taxon>
        <taxon>Vertebrata</taxon>
        <taxon>Euteleostomi</taxon>
        <taxon>Amphibia</taxon>
        <taxon>Batrachia</taxon>
        <taxon>Anura</taxon>
        <taxon>Pipoidea</taxon>
        <taxon>Pipidae</taxon>
        <taxon>Xenopodinae</taxon>
        <taxon>Xenopus</taxon>
        <taxon>Silurana</taxon>
    </lineage>
</organism>
<feature type="region of interest" description="Disordered" evidence="1">
    <location>
        <begin position="288"/>
        <end position="308"/>
    </location>
</feature>
<name>A0A8J1IXW1_XENTR</name>
<dbReference type="OrthoDB" id="25620at2759"/>
<dbReference type="AGR" id="Xenbase:XB-GENE-29093171"/>
<protein>
    <submittedName>
        <fullName evidence="3">Uncharacterized protein LOC116407758</fullName>
    </submittedName>
</protein>